<protein>
    <submittedName>
        <fullName evidence="2">Putative secreted protein</fullName>
    </submittedName>
</protein>
<name>A0A6G5A0K8_RHIMP</name>
<accession>A0A6G5A0K8</accession>
<dbReference type="AlphaFoldDB" id="A0A6G5A0K8"/>
<sequence length="71" mass="8212">MKSSHAKGLICIVCLPITWLHVCSSEKFTRIDTKRVTVLEKNLPHVFICFYYVSVLHTDLPSLHVQSPIMW</sequence>
<reference evidence="2" key="1">
    <citation type="submission" date="2020-03" db="EMBL/GenBank/DDBJ databases">
        <title>A transcriptome and proteome of the tick Rhipicephalus microplus shaped by the genetic composition of its hosts and developmental stage.</title>
        <authorList>
            <person name="Garcia G.R."/>
            <person name="Ribeiro J.M.C."/>
            <person name="Maruyama S.R."/>
            <person name="Gardinasse L.G."/>
            <person name="Nelson K."/>
            <person name="Ferreira B.R."/>
            <person name="Andrade T.G."/>
            <person name="Santos I.K.F.M."/>
        </authorList>
    </citation>
    <scope>NUCLEOTIDE SEQUENCE</scope>
    <source>
        <strain evidence="2">NSGR</strain>
        <tissue evidence="2">Salivary glands</tissue>
    </source>
</reference>
<keyword evidence="1" id="KW-0732">Signal</keyword>
<dbReference type="EMBL" id="GIKN01002268">
    <property type="protein sequence ID" value="NIE44541.1"/>
    <property type="molecule type" value="Transcribed_RNA"/>
</dbReference>
<evidence type="ECO:0000256" key="1">
    <source>
        <dbReference type="SAM" id="SignalP"/>
    </source>
</evidence>
<proteinExistence type="predicted"/>
<feature type="chain" id="PRO_5026070498" evidence="1">
    <location>
        <begin position="26"/>
        <end position="71"/>
    </location>
</feature>
<feature type="signal peptide" evidence="1">
    <location>
        <begin position="1"/>
        <end position="25"/>
    </location>
</feature>
<evidence type="ECO:0000313" key="2">
    <source>
        <dbReference type="EMBL" id="NIE44541.1"/>
    </source>
</evidence>
<organism evidence="2">
    <name type="scientific">Rhipicephalus microplus</name>
    <name type="common">Cattle tick</name>
    <name type="synonym">Boophilus microplus</name>
    <dbReference type="NCBI Taxonomy" id="6941"/>
    <lineage>
        <taxon>Eukaryota</taxon>
        <taxon>Metazoa</taxon>
        <taxon>Ecdysozoa</taxon>
        <taxon>Arthropoda</taxon>
        <taxon>Chelicerata</taxon>
        <taxon>Arachnida</taxon>
        <taxon>Acari</taxon>
        <taxon>Parasitiformes</taxon>
        <taxon>Ixodida</taxon>
        <taxon>Ixodoidea</taxon>
        <taxon>Ixodidae</taxon>
        <taxon>Rhipicephalinae</taxon>
        <taxon>Rhipicephalus</taxon>
        <taxon>Boophilus</taxon>
    </lineage>
</organism>